<evidence type="ECO:0000256" key="1">
    <source>
        <dbReference type="ARBA" id="ARBA00004651"/>
    </source>
</evidence>
<dbReference type="InterPro" id="IPR007300">
    <property type="entry name" value="CidB/LrgB"/>
</dbReference>
<dbReference type="Pfam" id="PF04172">
    <property type="entry name" value="LrgB"/>
    <property type="match status" value="1"/>
</dbReference>
<feature type="transmembrane region" description="Helical" evidence="6">
    <location>
        <begin position="6"/>
        <end position="21"/>
    </location>
</feature>
<reference evidence="7" key="1">
    <citation type="journal article" date="2014" name="Int. J. Syst. Evol. Microbiol.">
        <title>Complete genome sequence of Corynebacterium casei LMG S-19264T (=DSM 44701T), isolated from a smear-ripened cheese.</title>
        <authorList>
            <consortium name="US DOE Joint Genome Institute (JGI-PGF)"/>
            <person name="Walter F."/>
            <person name="Albersmeier A."/>
            <person name="Kalinowski J."/>
            <person name="Ruckert C."/>
        </authorList>
    </citation>
    <scope>NUCLEOTIDE SEQUENCE</scope>
    <source>
        <strain evidence="7">CGMCC 1.12360</strain>
    </source>
</reference>
<evidence type="ECO:0008006" key="9">
    <source>
        <dbReference type="Google" id="ProtNLM"/>
    </source>
</evidence>
<evidence type="ECO:0000256" key="2">
    <source>
        <dbReference type="ARBA" id="ARBA00022475"/>
    </source>
</evidence>
<dbReference type="RefSeq" id="WP_188392509.1">
    <property type="nucleotide sequence ID" value="NZ_BMEV01000043.1"/>
</dbReference>
<dbReference type="Proteomes" id="UP000602050">
    <property type="component" value="Unassembled WGS sequence"/>
</dbReference>
<dbReference type="PANTHER" id="PTHR30249:SF17">
    <property type="entry name" value="HOLIN-LIKE PROTEIN CIDB"/>
    <property type="match status" value="1"/>
</dbReference>
<evidence type="ECO:0000313" key="8">
    <source>
        <dbReference type="Proteomes" id="UP000602050"/>
    </source>
</evidence>
<dbReference type="GO" id="GO:0005886">
    <property type="term" value="C:plasma membrane"/>
    <property type="evidence" value="ECO:0007669"/>
    <property type="project" value="UniProtKB-SubCell"/>
</dbReference>
<keyword evidence="8" id="KW-1185">Reference proteome</keyword>
<reference evidence="7" key="2">
    <citation type="submission" date="2020-09" db="EMBL/GenBank/DDBJ databases">
        <authorList>
            <person name="Sun Q."/>
            <person name="Zhou Y."/>
        </authorList>
    </citation>
    <scope>NUCLEOTIDE SEQUENCE</scope>
    <source>
        <strain evidence="7">CGMCC 1.12360</strain>
    </source>
</reference>
<accession>A0A8J2TPY2</accession>
<feature type="transmembrane region" description="Helical" evidence="6">
    <location>
        <begin position="28"/>
        <end position="50"/>
    </location>
</feature>
<evidence type="ECO:0000256" key="3">
    <source>
        <dbReference type="ARBA" id="ARBA00022692"/>
    </source>
</evidence>
<protein>
    <recommendedName>
        <fullName evidence="9">LrgB family protein</fullName>
    </recommendedName>
</protein>
<evidence type="ECO:0000256" key="4">
    <source>
        <dbReference type="ARBA" id="ARBA00022989"/>
    </source>
</evidence>
<keyword evidence="5 6" id="KW-0472">Membrane</keyword>
<organism evidence="7 8">
    <name type="scientific">Compostibacillus humi</name>
    <dbReference type="NCBI Taxonomy" id="1245525"/>
    <lineage>
        <taxon>Bacteria</taxon>
        <taxon>Bacillati</taxon>
        <taxon>Bacillota</taxon>
        <taxon>Bacilli</taxon>
        <taxon>Bacillales</taxon>
        <taxon>Bacillaceae</taxon>
        <taxon>Compostibacillus</taxon>
    </lineage>
</organism>
<evidence type="ECO:0000313" key="7">
    <source>
        <dbReference type="EMBL" id="GFZ81029.1"/>
    </source>
</evidence>
<gene>
    <name evidence="7" type="primary">yxaC</name>
    <name evidence="7" type="ORF">GCM10010978_22600</name>
</gene>
<feature type="transmembrane region" description="Helical" evidence="6">
    <location>
        <begin position="204"/>
        <end position="225"/>
    </location>
</feature>
<keyword evidence="3 6" id="KW-0812">Transmembrane</keyword>
<feature type="transmembrane region" description="Helical" evidence="6">
    <location>
        <begin position="89"/>
        <end position="112"/>
    </location>
</feature>
<keyword evidence="4 6" id="KW-1133">Transmembrane helix</keyword>
<comment type="caution">
    <text evidence="7">The sequence shown here is derived from an EMBL/GenBank/DDBJ whole genome shotgun (WGS) entry which is preliminary data.</text>
</comment>
<evidence type="ECO:0000256" key="6">
    <source>
        <dbReference type="SAM" id="Phobius"/>
    </source>
</evidence>
<feature type="transmembrane region" description="Helical" evidence="6">
    <location>
        <begin position="144"/>
        <end position="168"/>
    </location>
</feature>
<comment type="subcellular location">
    <subcellularLocation>
        <location evidence="1">Cell membrane</location>
        <topology evidence="1">Multi-pass membrane protein</topology>
    </subcellularLocation>
</comment>
<proteinExistence type="predicted"/>
<evidence type="ECO:0000256" key="5">
    <source>
        <dbReference type="ARBA" id="ARBA00023136"/>
    </source>
</evidence>
<name>A0A8J2TPY2_9BACI</name>
<dbReference type="AlphaFoldDB" id="A0A8J2TPY2"/>
<dbReference type="EMBL" id="BMEV01000043">
    <property type="protein sequence ID" value="GFZ81029.1"/>
    <property type="molecule type" value="Genomic_DNA"/>
</dbReference>
<keyword evidence="2" id="KW-1003">Cell membrane</keyword>
<dbReference type="PANTHER" id="PTHR30249">
    <property type="entry name" value="PUTATIVE SEROTONIN TRANSPORTER"/>
    <property type="match status" value="1"/>
</dbReference>
<sequence>MTNLFIGFITIVATCCIYLIAKRLHKRWGYPFTVPIVTSTFFIIIILLVFQISYETFMIGGQWIKELQGPAVVALAYPLYKQRDILKKYLTPILIGSFAGVFIGISVGIFLAKSAGFEEAIIISLTTKSVTMPVAIAINETLGGVTTLAAIFVMIAGFGGIFFSSVIYKMFRINDDVAKSVGLGCGSHALGISKALESGLREGSISTIAMIVSAVTVSVLAPWLVELLLIDS</sequence>